<organism evidence="6 7">
    <name type="scientific">Fodinicola feengrottensis</name>
    <dbReference type="NCBI Taxonomy" id="435914"/>
    <lineage>
        <taxon>Bacteria</taxon>
        <taxon>Bacillati</taxon>
        <taxon>Actinomycetota</taxon>
        <taxon>Actinomycetes</taxon>
        <taxon>Mycobacteriales</taxon>
        <taxon>Fodinicola</taxon>
    </lineage>
</organism>
<evidence type="ECO:0000256" key="4">
    <source>
        <dbReference type="ARBA" id="ARBA00023002"/>
    </source>
</evidence>
<evidence type="ECO:0000313" key="7">
    <source>
        <dbReference type="Proteomes" id="UP001500618"/>
    </source>
</evidence>
<name>A0ABN2FVV0_9ACTN</name>
<protein>
    <submittedName>
        <fullName evidence="6">FAD-dependent oxidoreductase</fullName>
    </submittedName>
</protein>
<dbReference type="PRINTS" id="PR00368">
    <property type="entry name" value="FADPNR"/>
</dbReference>
<dbReference type="PANTHER" id="PTHR43735:SF3">
    <property type="entry name" value="FERROPTOSIS SUPPRESSOR PROTEIN 1"/>
    <property type="match status" value="1"/>
</dbReference>
<sequence length="360" mass="38165">MTENRPSIVVLGGGYAGIKVAKALDEVADVTLVDPTDAFVHNVAALRALVDPPWLDKIFLPYERLLKQGRFIQDRATAVEGRRVTLGSGAVLEPDYLVLATGSGYPFPAKSNEPDTTTAHAQFRDAHQALREAGRVLIIGAGPTGLELAGEIKAYFPDKHLTIADGANDILPGPFHQALRDELRDQVTALGIDLRLGVRLTELPAAPPATAAPIAVATEDGQKLTADIWFRAFGVTPRSDYLRGPLAEARDADGYLRVDEYLRLTDRVFAVGDISAADRNMASVAGHQATFLVAHLQALIAGEGDLPTYEPAPVGIAVPLGPDGGAGQFPGSPDIVGPTVVSEVKGRHLRVEPTAALFDA</sequence>
<dbReference type="Gene3D" id="3.50.50.100">
    <property type="match status" value="1"/>
</dbReference>
<dbReference type="InterPro" id="IPR023753">
    <property type="entry name" value="FAD/NAD-binding_dom"/>
</dbReference>
<keyword evidence="7" id="KW-1185">Reference proteome</keyword>
<proteinExistence type="inferred from homology"/>
<dbReference type="Proteomes" id="UP001500618">
    <property type="component" value="Unassembled WGS sequence"/>
</dbReference>
<evidence type="ECO:0000256" key="1">
    <source>
        <dbReference type="ARBA" id="ARBA00006442"/>
    </source>
</evidence>
<dbReference type="InterPro" id="IPR036188">
    <property type="entry name" value="FAD/NAD-bd_sf"/>
</dbReference>
<comment type="similarity">
    <text evidence="1">Belongs to the FAD-dependent oxidoreductase family.</text>
</comment>
<dbReference type="RefSeq" id="WP_344307151.1">
    <property type="nucleotide sequence ID" value="NZ_BAAANY010000002.1"/>
</dbReference>
<evidence type="ECO:0000259" key="5">
    <source>
        <dbReference type="Pfam" id="PF07992"/>
    </source>
</evidence>
<evidence type="ECO:0000256" key="2">
    <source>
        <dbReference type="ARBA" id="ARBA00022630"/>
    </source>
</evidence>
<feature type="domain" description="FAD/NAD(P)-binding" evidence="5">
    <location>
        <begin position="7"/>
        <end position="287"/>
    </location>
</feature>
<keyword evidence="3" id="KW-0274">FAD</keyword>
<reference evidence="7" key="1">
    <citation type="journal article" date="2019" name="Int. J. Syst. Evol. Microbiol.">
        <title>The Global Catalogue of Microorganisms (GCM) 10K type strain sequencing project: providing services to taxonomists for standard genome sequencing and annotation.</title>
        <authorList>
            <consortium name="The Broad Institute Genomics Platform"/>
            <consortium name="The Broad Institute Genome Sequencing Center for Infectious Disease"/>
            <person name="Wu L."/>
            <person name="Ma J."/>
        </authorList>
    </citation>
    <scope>NUCLEOTIDE SEQUENCE [LARGE SCALE GENOMIC DNA]</scope>
    <source>
        <strain evidence="7">JCM 14718</strain>
    </source>
</reference>
<dbReference type="EMBL" id="BAAANY010000002">
    <property type="protein sequence ID" value="GAA1660663.1"/>
    <property type="molecule type" value="Genomic_DNA"/>
</dbReference>
<keyword evidence="4" id="KW-0560">Oxidoreductase</keyword>
<accession>A0ABN2FVV0</accession>
<dbReference type="PRINTS" id="PR00469">
    <property type="entry name" value="PNDRDTASEII"/>
</dbReference>
<evidence type="ECO:0000256" key="3">
    <source>
        <dbReference type="ARBA" id="ARBA00022827"/>
    </source>
</evidence>
<keyword evidence="2" id="KW-0285">Flavoprotein</keyword>
<comment type="caution">
    <text evidence="6">The sequence shown here is derived from an EMBL/GenBank/DDBJ whole genome shotgun (WGS) entry which is preliminary data.</text>
</comment>
<dbReference type="Pfam" id="PF07992">
    <property type="entry name" value="Pyr_redox_2"/>
    <property type="match status" value="1"/>
</dbReference>
<dbReference type="PANTHER" id="PTHR43735">
    <property type="entry name" value="APOPTOSIS-INDUCING FACTOR 1"/>
    <property type="match status" value="1"/>
</dbReference>
<gene>
    <name evidence="6" type="ORF">GCM10009765_07680</name>
</gene>
<evidence type="ECO:0000313" key="6">
    <source>
        <dbReference type="EMBL" id="GAA1660663.1"/>
    </source>
</evidence>
<dbReference type="SUPFAM" id="SSF51905">
    <property type="entry name" value="FAD/NAD(P)-binding domain"/>
    <property type="match status" value="1"/>
</dbReference>